<dbReference type="eggNOG" id="ENOG5031VQJ">
    <property type="taxonomic scope" value="Bacteria"/>
</dbReference>
<feature type="region of interest" description="Disordered" evidence="1">
    <location>
        <begin position="205"/>
        <end position="369"/>
    </location>
</feature>
<feature type="compositionally biased region" description="Pro residues" evidence="1">
    <location>
        <begin position="325"/>
        <end position="349"/>
    </location>
</feature>
<sequence>MSVDADGLSALRAHAIASSEDLISLLDVARTLGLDVPSNEEIRDPLARLGDFDVAGLSDDAHRLTIAHRAVAEQLHRLPEQQIRLDDSWSGLSGRAAMAQVVAHQRRAEAELGVLRTLSEATVAASSGIDRLLRTWYLTVARCASPFVSGVPLPDLPSAVLTGRVPLPLVAADVASRISLFRETAETTMTSVLEILHALNRATEDLDSHDRDGRSAFGTHSSSPSSPSPSSPSPSSRSDLSHVERQWTSSVEPDASPPPTSSGTAQPANPPTHGTDGAPSPPETGRSEEGVDVPFTLSHEASEGGGEQSPAGDEAAGAEQQVPLPAQPAPPAEQPAPEPAPREPGPPSPESAAPNPGRAESDLALAGDQ</sequence>
<feature type="compositionally biased region" description="Basic and acidic residues" evidence="1">
    <location>
        <begin position="205"/>
        <end position="214"/>
    </location>
</feature>
<organism evidence="2 3">
    <name type="scientific">Gordonia aichiensis NBRC 108223</name>
    <dbReference type="NCBI Taxonomy" id="1220583"/>
    <lineage>
        <taxon>Bacteria</taxon>
        <taxon>Bacillati</taxon>
        <taxon>Actinomycetota</taxon>
        <taxon>Actinomycetes</taxon>
        <taxon>Mycobacteriales</taxon>
        <taxon>Gordoniaceae</taxon>
        <taxon>Gordonia</taxon>
    </lineage>
</organism>
<evidence type="ECO:0000256" key="1">
    <source>
        <dbReference type="SAM" id="MobiDB-lite"/>
    </source>
</evidence>
<proteinExistence type="predicted"/>
<dbReference type="AlphaFoldDB" id="L7KJB9"/>
<keyword evidence="3" id="KW-1185">Reference proteome</keyword>
<dbReference type="EMBL" id="BANR01000006">
    <property type="protein sequence ID" value="GAC48709.1"/>
    <property type="molecule type" value="Genomic_DNA"/>
</dbReference>
<evidence type="ECO:0000313" key="3">
    <source>
        <dbReference type="Proteomes" id="UP000010988"/>
    </source>
</evidence>
<name>L7KJB9_9ACTN</name>
<dbReference type="STRING" id="1220583.GOACH_06_02060"/>
<dbReference type="RefSeq" id="WP_005174172.1">
    <property type="nucleotide sequence ID" value="NZ_BANR01000006.1"/>
</dbReference>
<accession>L7KJB9</accession>
<dbReference type="Proteomes" id="UP000010988">
    <property type="component" value="Unassembled WGS sequence"/>
</dbReference>
<dbReference type="OrthoDB" id="4381875at2"/>
<reference evidence="2 3" key="1">
    <citation type="submission" date="2012-12" db="EMBL/GenBank/DDBJ databases">
        <title>Whole genome shotgun sequence of Gordonia aichiensis NBRC 108223.</title>
        <authorList>
            <person name="Isaki-Nakamura S."/>
            <person name="Hosoyama A."/>
            <person name="Tsuchikane K."/>
            <person name="Ando Y."/>
            <person name="Baba S."/>
            <person name="Ohji S."/>
            <person name="Hamada M."/>
            <person name="Tamura T."/>
            <person name="Yamazoe A."/>
            <person name="Yamazaki S."/>
            <person name="Fujita N."/>
        </authorList>
    </citation>
    <scope>NUCLEOTIDE SEQUENCE [LARGE SCALE GENOMIC DNA]</scope>
    <source>
        <strain evidence="2 3">NBRC 108223</strain>
    </source>
</reference>
<gene>
    <name evidence="2" type="ORF">GOACH_06_02060</name>
</gene>
<evidence type="ECO:0000313" key="2">
    <source>
        <dbReference type="EMBL" id="GAC48709.1"/>
    </source>
</evidence>
<protein>
    <submittedName>
        <fullName evidence="2">Uncharacterized protein</fullName>
    </submittedName>
</protein>
<comment type="caution">
    <text evidence="2">The sequence shown here is derived from an EMBL/GenBank/DDBJ whole genome shotgun (WGS) entry which is preliminary data.</text>
</comment>